<dbReference type="GeneID" id="66561458"/>
<keyword evidence="1" id="KW-0472">Membrane</keyword>
<reference evidence="2 3" key="1">
    <citation type="journal article" date="2012" name="J. Bacteriol.">
        <title>Complete genome sequence of Klebsiella oxytoca KCTC 1686, used in production of 2,3-butanediol.</title>
        <authorList>
            <person name="Shin S.H."/>
            <person name="Kim S."/>
            <person name="Kim J.Y."/>
            <person name="Lee S."/>
            <person name="Um Y."/>
            <person name="Oh M.K."/>
            <person name="Kim Y.R."/>
            <person name="Lee J."/>
            <person name="Yang K.S."/>
        </authorList>
    </citation>
    <scope>NUCLEOTIDE SEQUENCE [LARGE SCALE GENOMIC DNA]</scope>
    <source>
        <strain evidence="3">ATCC 8724 / DSM 4798 / JCM 20051 / NBRC 3318 / NRRL B-199 / KCTC 1686</strain>
    </source>
</reference>
<evidence type="ECO:0000256" key="1">
    <source>
        <dbReference type="SAM" id="Phobius"/>
    </source>
</evidence>
<organism evidence="2 3">
    <name type="scientific">Klebsiella michiganensis (strain ATCC 8724 / DSM 4798 / JCM 20051 / NBRC 3318 / NRRL B-199 / KCTC 1686 / BUCSAV 143 / CCM 1901)</name>
    <dbReference type="NCBI Taxonomy" id="1006551"/>
    <lineage>
        <taxon>Bacteria</taxon>
        <taxon>Pseudomonadati</taxon>
        <taxon>Pseudomonadota</taxon>
        <taxon>Gammaproteobacteria</taxon>
        <taxon>Enterobacterales</taxon>
        <taxon>Enterobacteriaceae</taxon>
        <taxon>Klebsiella/Raoultella group</taxon>
        <taxon>Klebsiella</taxon>
    </lineage>
</organism>
<dbReference type="RefSeq" id="WP_009653569.1">
    <property type="nucleotide sequence ID" value="NC_016612.1"/>
</dbReference>
<protein>
    <recommendedName>
        <fullName evidence="4">DUF2755 family protein</fullName>
    </recommendedName>
</protein>
<proteinExistence type="predicted"/>
<dbReference type="Proteomes" id="UP000007843">
    <property type="component" value="Chromosome"/>
</dbReference>
<accession>A0A0H3H6N5</accession>
<dbReference type="Pfam" id="PF10954">
    <property type="entry name" value="DUF2755"/>
    <property type="match status" value="1"/>
</dbReference>
<sequence length="100" mass="11032">MAEFTFAKTVNGGKKRGSLTGSNIAYALFVLFCFWAGAQMLSMLIHAPGVFEHLIQMQDSSRPRVEISLVVGTLFGLIPFLAGCVLIGIPGLIFRWRSRR</sequence>
<dbReference type="EMBL" id="CP003218">
    <property type="protein sequence ID" value="AEX04194.1"/>
    <property type="molecule type" value="Genomic_DNA"/>
</dbReference>
<dbReference type="InterPro" id="IPR020513">
    <property type="entry name" value="Uncharacterised_IM_YaiY"/>
</dbReference>
<keyword evidence="1" id="KW-1133">Transmembrane helix</keyword>
<name>A0A0H3H6N5_KLEM8</name>
<dbReference type="KEGG" id="kox:KOX_12340"/>
<gene>
    <name evidence="2" type="ordered locus">KOX_12340</name>
</gene>
<dbReference type="GO" id="GO:0016020">
    <property type="term" value="C:membrane"/>
    <property type="evidence" value="ECO:0007669"/>
    <property type="project" value="InterPro"/>
</dbReference>
<feature type="transmembrane region" description="Helical" evidence="1">
    <location>
        <begin position="24"/>
        <end position="47"/>
    </location>
</feature>
<feature type="transmembrane region" description="Helical" evidence="1">
    <location>
        <begin position="67"/>
        <end position="94"/>
    </location>
</feature>
<keyword evidence="1" id="KW-0812">Transmembrane</keyword>
<evidence type="ECO:0000313" key="3">
    <source>
        <dbReference type="Proteomes" id="UP000007843"/>
    </source>
</evidence>
<evidence type="ECO:0008006" key="4">
    <source>
        <dbReference type="Google" id="ProtNLM"/>
    </source>
</evidence>
<dbReference type="AlphaFoldDB" id="A0A0H3H6N5"/>
<dbReference type="HOGENOM" id="CLU_180695_0_0_6"/>
<evidence type="ECO:0000313" key="2">
    <source>
        <dbReference type="EMBL" id="AEX04194.1"/>
    </source>
</evidence>